<dbReference type="RefSeq" id="WP_316430546.1">
    <property type="nucleotide sequence ID" value="NZ_CP053586.1"/>
</dbReference>
<dbReference type="GO" id="GO:0004519">
    <property type="term" value="F:endonuclease activity"/>
    <property type="evidence" value="ECO:0007669"/>
    <property type="project" value="UniProtKB-KW"/>
</dbReference>
<reference evidence="2" key="1">
    <citation type="submission" date="2020-05" db="EMBL/GenBank/DDBJ databases">
        <authorList>
            <person name="Zhu T."/>
            <person name="Keshari N."/>
            <person name="Lu X."/>
        </authorList>
    </citation>
    <scope>NUCLEOTIDE SEQUENCE</scope>
    <source>
        <strain evidence="2">NK1-12</strain>
    </source>
</reference>
<protein>
    <submittedName>
        <fullName evidence="2">Uma2 family endonuclease</fullName>
    </submittedName>
</protein>
<dbReference type="InterPro" id="IPR008538">
    <property type="entry name" value="Uma2"/>
</dbReference>
<name>A0AA96WHD0_9CYAN</name>
<dbReference type="InterPro" id="IPR011335">
    <property type="entry name" value="Restrct_endonuc-II-like"/>
</dbReference>
<dbReference type="PANTHER" id="PTHR47152">
    <property type="entry name" value="SLR2084 PROTEIN-RELATED"/>
    <property type="match status" value="1"/>
</dbReference>
<gene>
    <name evidence="2" type="ORF">HJG54_18530</name>
</gene>
<keyword evidence="2" id="KW-0540">Nuclease</keyword>
<keyword evidence="2" id="KW-0378">Hydrolase</keyword>
<sequence length="214" mass="24573">MARKPLPTEQRIVLSDVSWQQFEKLLVELGPERQARLTYLRGKLEMMTPIDVHERCSKLIDSLILVLVDEMAVPLTSLMPVTLKQVEIGCATEPDACYYLEERPRRTELDLTQDLPPDLLVEVALTRSQIEKLPIYASMGIPEVWRYVTTAGDDMLKGKLSIYQLQDDDYVEQSRSMAFPFLPAARILEFMEQSDSMSLAAALRLLRAWVQERQ</sequence>
<dbReference type="CDD" id="cd06260">
    <property type="entry name" value="DUF820-like"/>
    <property type="match status" value="1"/>
</dbReference>
<dbReference type="SUPFAM" id="SSF52980">
    <property type="entry name" value="Restriction endonuclease-like"/>
    <property type="match status" value="1"/>
</dbReference>
<dbReference type="InterPro" id="IPR012296">
    <property type="entry name" value="Nuclease_put_TT1808"/>
</dbReference>
<dbReference type="Pfam" id="PF05685">
    <property type="entry name" value="Uma2"/>
    <property type="match status" value="1"/>
</dbReference>
<dbReference type="Gene3D" id="3.90.1570.10">
    <property type="entry name" value="tt1808, chain A"/>
    <property type="match status" value="1"/>
</dbReference>
<proteinExistence type="predicted"/>
<organism evidence="2">
    <name type="scientific">Leptolyngbya sp. NK1-12</name>
    <dbReference type="NCBI Taxonomy" id="2547451"/>
    <lineage>
        <taxon>Bacteria</taxon>
        <taxon>Bacillati</taxon>
        <taxon>Cyanobacteriota</taxon>
        <taxon>Cyanophyceae</taxon>
        <taxon>Leptolyngbyales</taxon>
        <taxon>Leptolyngbyaceae</taxon>
        <taxon>Leptolyngbya group</taxon>
        <taxon>Leptolyngbya</taxon>
    </lineage>
</organism>
<feature type="domain" description="Putative restriction endonuclease" evidence="1">
    <location>
        <begin position="19"/>
        <end position="175"/>
    </location>
</feature>
<dbReference type="AlphaFoldDB" id="A0AA96WHD0"/>
<evidence type="ECO:0000259" key="1">
    <source>
        <dbReference type="Pfam" id="PF05685"/>
    </source>
</evidence>
<accession>A0AA96WHD0</accession>
<dbReference type="EMBL" id="CP053586">
    <property type="protein sequence ID" value="WNZ24650.1"/>
    <property type="molecule type" value="Genomic_DNA"/>
</dbReference>
<dbReference type="PANTHER" id="PTHR47152:SF2">
    <property type="entry name" value="SLR2084 PROTEIN"/>
    <property type="match status" value="1"/>
</dbReference>
<keyword evidence="2" id="KW-0255">Endonuclease</keyword>
<evidence type="ECO:0000313" key="2">
    <source>
        <dbReference type="EMBL" id="WNZ24650.1"/>
    </source>
</evidence>